<dbReference type="GO" id="GO:0003677">
    <property type="term" value="F:DNA binding"/>
    <property type="evidence" value="ECO:0007669"/>
    <property type="project" value="UniProtKB-KW"/>
</dbReference>
<protein>
    <submittedName>
        <fullName evidence="5">LacI family DNA-binding transcriptional regulator</fullName>
    </submittedName>
</protein>
<dbReference type="InterPro" id="IPR028082">
    <property type="entry name" value="Peripla_BP_I"/>
</dbReference>
<reference evidence="5 6" key="1">
    <citation type="submission" date="2020-05" db="EMBL/GenBank/DDBJ databases">
        <title>Aquincola sp. isolate from soil.</title>
        <authorList>
            <person name="Han J."/>
            <person name="Kim D.-U."/>
        </authorList>
    </citation>
    <scope>NUCLEOTIDE SEQUENCE [LARGE SCALE GENOMIC DNA]</scope>
    <source>
        <strain evidence="5 6">S2</strain>
    </source>
</reference>
<evidence type="ECO:0000256" key="3">
    <source>
        <dbReference type="ARBA" id="ARBA00023163"/>
    </source>
</evidence>
<dbReference type="InterPro" id="IPR010982">
    <property type="entry name" value="Lambda_DNA-bd_dom_sf"/>
</dbReference>
<dbReference type="Pfam" id="PF13407">
    <property type="entry name" value="Peripla_BP_4"/>
    <property type="match status" value="1"/>
</dbReference>
<feature type="domain" description="HTH lacI-type" evidence="4">
    <location>
        <begin position="5"/>
        <end position="47"/>
    </location>
</feature>
<dbReference type="PANTHER" id="PTHR30146:SF152">
    <property type="entry name" value="TRANSCRIPTIONAL REGULATORY PROTEIN"/>
    <property type="match status" value="1"/>
</dbReference>
<evidence type="ECO:0000256" key="1">
    <source>
        <dbReference type="ARBA" id="ARBA00023015"/>
    </source>
</evidence>
<dbReference type="SUPFAM" id="SSF53822">
    <property type="entry name" value="Periplasmic binding protein-like I"/>
    <property type="match status" value="1"/>
</dbReference>
<evidence type="ECO:0000313" key="6">
    <source>
        <dbReference type="Proteomes" id="UP000737171"/>
    </source>
</evidence>
<dbReference type="PANTHER" id="PTHR30146">
    <property type="entry name" value="LACI-RELATED TRANSCRIPTIONAL REPRESSOR"/>
    <property type="match status" value="1"/>
</dbReference>
<dbReference type="InterPro" id="IPR000843">
    <property type="entry name" value="HTH_LacI"/>
</dbReference>
<dbReference type="CDD" id="cd06307">
    <property type="entry name" value="PBP1_sugar_binding"/>
    <property type="match status" value="1"/>
</dbReference>
<accession>A0ABX2EFV1</accession>
<keyword evidence="3" id="KW-0804">Transcription</keyword>
<proteinExistence type="predicted"/>
<dbReference type="PROSITE" id="PS50932">
    <property type="entry name" value="HTH_LACI_2"/>
    <property type="match status" value="1"/>
</dbReference>
<dbReference type="Proteomes" id="UP000737171">
    <property type="component" value="Unassembled WGS sequence"/>
</dbReference>
<sequence length="344" mass="37167">MTNSVTITKIAETAGVSTATVDRVLNNRPGVNPTTVRKVREAMANLGGGAPIRGRPRSTSNYRFAFVLPAARLGFFDLVDRVVAQTAGEFRHQHITEVTHRLPAADGMVFAAELAKLSDLDGVALLAPDVPAVKLAINELVRAGVHVVTLFSDVPGSLRETAIGADSRAAGRTAGLLLGRSLPRNQPALCALLSPATRYAAEIDRRIGFQQVLEERFPKARVLRLFELPESEDEAYEYARSVLTPEATEGRIDALYNVGPCSFGVARALTEHGYTHDLMFVAHDLLEVHRSMLLSGALSYLLHQDVQYAVTAATRVLRALCDGVRGALAINNPRVEILTAENLA</sequence>
<evidence type="ECO:0000313" key="5">
    <source>
        <dbReference type="EMBL" id="NRF67461.1"/>
    </source>
</evidence>
<dbReference type="RefSeq" id="WP_173122573.1">
    <property type="nucleotide sequence ID" value="NZ_JABRWJ010000003.1"/>
</dbReference>
<dbReference type="Gene3D" id="1.10.260.40">
    <property type="entry name" value="lambda repressor-like DNA-binding domains"/>
    <property type="match status" value="1"/>
</dbReference>
<comment type="caution">
    <text evidence="5">The sequence shown here is derived from an EMBL/GenBank/DDBJ whole genome shotgun (WGS) entry which is preliminary data.</text>
</comment>
<keyword evidence="6" id="KW-1185">Reference proteome</keyword>
<keyword evidence="2 5" id="KW-0238">DNA-binding</keyword>
<dbReference type="InterPro" id="IPR025997">
    <property type="entry name" value="SBP_2_dom"/>
</dbReference>
<organism evidence="5 6">
    <name type="scientific">Pseudaquabacterium terrae</name>
    <dbReference type="NCBI Taxonomy" id="2732868"/>
    <lineage>
        <taxon>Bacteria</taxon>
        <taxon>Pseudomonadati</taxon>
        <taxon>Pseudomonadota</taxon>
        <taxon>Betaproteobacteria</taxon>
        <taxon>Burkholderiales</taxon>
        <taxon>Sphaerotilaceae</taxon>
        <taxon>Pseudaquabacterium</taxon>
    </lineage>
</organism>
<keyword evidence="1" id="KW-0805">Transcription regulation</keyword>
<dbReference type="EMBL" id="JABRWJ010000003">
    <property type="protein sequence ID" value="NRF67461.1"/>
    <property type="molecule type" value="Genomic_DNA"/>
</dbReference>
<gene>
    <name evidence="5" type="ORF">HLB44_10735</name>
</gene>
<dbReference type="CDD" id="cd01392">
    <property type="entry name" value="HTH_LacI"/>
    <property type="match status" value="1"/>
</dbReference>
<name>A0ABX2EFV1_9BURK</name>
<dbReference type="Pfam" id="PF00356">
    <property type="entry name" value="LacI"/>
    <property type="match status" value="1"/>
</dbReference>
<evidence type="ECO:0000259" key="4">
    <source>
        <dbReference type="PROSITE" id="PS50932"/>
    </source>
</evidence>
<dbReference type="Gene3D" id="3.40.50.2300">
    <property type="match status" value="2"/>
</dbReference>
<evidence type="ECO:0000256" key="2">
    <source>
        <dbReference type="ARBA" id="ARBA00023125"/>
    </source>
</evidence>
<dbReference type="SMART" id="SM00354">
    <property type="entry name" value="HTH_LACI"/>
    <property type="match status" value="1"/>
</dbReference>
<dbReference type="SUPFAM" id="SSF47413">
    <property type="entry name" value="lambda repressor-like DNA-binding domains"/>
    <property type="match status" value="1"/>
</dbReference>